<keyword evidence="1" id="KW-0597">Phosphoprotein</keyword>
<evidence type="ECO:0000256" key="1">
    <source>
        <dbReference type="ARBA" id="ARBA00022553"/>
    </source>
</evidence>
<keyword evidence="12" id="KW-1185">Reference proteome</keyword>
<dbReference type="AlphaFoldDB" id="A0A913ZKR5"/>
<reference evidence="11" key="1">
    <citation type="submission" date="2022-11" db="UniProtKB">
        <authorList>
            <consortium name="EnsemblMetazoa"/>
        </authorList>
    </citation>
    <scope>IDENTIFICATION</scope>
</reference>
<protein>
    <submittedName>
        <fullName evidence="11">Uncharacterized protein</fullName>
    </submittedName>
</protein>
<keyword evidence="8" id="KW-0175">Coiled coil</keyword>
<dbReference type="PROSITE" id="PS00518">
    <property type="entry name" value="ZF_RING_1"/>
    <property type="match status" value="1"/>
</dbReference>
<feature type="domain" description="B box-type" evidence="10">
    <location>
        <begin position="102"/>
        <end position="148"/>
    </location>
</feature>
<evidence type="ECO:0000256" key="4">
    <source>
        <dbReference type="ARBA" id="ARBA00022771"/>
    </source>
</evidence>
<evidence type="ECO:0000256" key="7">
    <source>
        <dbReference type="PROSITE-ProRule" id="PRU00504"/>
    </source>
</evidence>
<dbReference type="InterPro" id="IPR013083">
    <property type="entry name" value="Znf_RING/FYVE/PHD"/>
</dbReference>
<dbReference type="Gene3D" id="3.30.160.60">
    <property type="entry name" value="Classic Zinc Finger"/>
    <property type="match status" value="1"/>
</dbReference>
<keyword evidence="2" id="KW-0479">Metal-binding</keyword>
<evidence type="ECO:0000313" key="12">
    <source>
        <dbReference type="Proteomes" id="UP000887568"/>
    </source>
</evidence>
<dbReference type="Proteomes" id="UP000887568">
    <property type="component" value="Unplaced"/>
</dbReference>
<dbReference type="PANTHER" id="PTHR25462">
    <property type="entry name" value="BONUS, ISOFORM C-RELATED"/>
    <property type="match status" value="1"/>
</dbReference>
<evidence type="ECO:0000256" key="5">
    <source>
        <dbReference type="ARBA" id="ARBA00022833"/>
    </source>
</evidence>
<dbReference type="CDD" id="cd05819">
    <property type="entry name" value="NHL"/>
    <property type="match status" value="1"/>
</dbReference>
<feature type="domain" description="B box-type" evidence="10">
    <location>
        <begin position="166"/>
        <end position="209"/>
    </location>
</feature>
<dbReference type="GO" id="GO:0008270">
    <property type="term" value="F:zinc ion binding"/>
    <property type="evidence" value="ECO:0007669"/>
    <property type="project" value="UniProtKB-KW"/>
</dbReference>
<accession>A0A913ZKR5</accession>
<dbReference type="Pfam" id="PF00643">
    <property type="entry name" value="zf-B_box"/>
    <property type="match status" value="1"/>
</dbReference>
<feature type="repeat" description="NHL" evidence="7">
    <location>
        <begin position="377"/>
        <end position="420"/>
    </location>
</feature>
<sequence length="635" mass="71517">MAEAAAKTVLDKISQGHLECPICCCRFKDPKILDCLHSFCQKCLEEMMSKQMSETEKITCPVCRSETQVPDEGLLNLSSSIFLSSLVDEVKQQETLLGKVSRPTATCDCGEDETTTWRCLDCSDNLCQKCREAHERVKYTKNHQIISFEDWHKSNIPGPQADHVKPITRMCTNHTDQALCFYCDTCDTFICAMCAAINHRSAEHYYQTIEDSITSFRRDVDNILPEFEKCKQRIQSANDSIELARNILQKNVVQARIDIIAKTEAEIAKIKNKAKLLTEEVDQIGQERDSEYEKALTYNRDQMERADQIVTAVNDLMRKVDDLKLLELKPKVMQNLELHKELKCEKEKQEMSFIEVKFQDVASDTDLGKIFLKWRLKEEFGKEGIIDGEFQFASRVACFSNGDIAVTDTNLNRLSIFTSNGRLKLSSTQKSLQPEAPRGVAVTPDDLLFVTDRKKVKVFDDNLRLVREFTPSQDDASSLSAIALDTAAERLAVADSGRKVVSVHLLDGSLVTTIPNENVKLGLEMNNRERLFIPNTDKKTLSCVDLKGNEVFNIKTLIDGNPAVPVGVLCDDHGYINVTLHHGSRGNGKVQQYDPNGSLVGTVAEKLYNPLQMAYSPTGDVVIADRHSIKIFQRV</sequence>
<dbReference type="InterPro" id="IPR047153">
    <property type="entry name" value="TRIM45/56/19-like"/>
</dbReference>
<dbReference type="OMA" id="EMNNRER"/>
<organism evidence="11 12">
    <name type="scientific">Patiria miniata</name>
    <name type="common">Bat star</name>
    <name type="synonym">Asterina miniata</name>
    <dbReference type="NCBI Taxonomy" id="46514"/>
    <lineage>
        <taxon>Eukaryota</taxon>
        <taxon>Metazoa</taxon>
        <taxon>Echinodermata</taxon>
        <taxon>Eleutherozoa</taxon>
        <taxon>Asterozoa</taxon>
        <taxon>Asteroidea</taxon>
        <taxon>Valvatacea</taxon>
        <taxon>Valvatida</taxon>
        <taxon>Asterinidae</taxon>
        <taxon>Patiria</taxon>
    </lineage>
</organism>
<evidence type="ECO:0000313" key="11">
    <source>
        <dbReference type="EnsemblMetazoa" id="XP_038052388.1"/>
    </source>
</evidence>
<keyword evidence="3" id="KW-0677">Repeat</keyword>
<dbReference type="Gene3D" id="2.120.10.30">
    <property type="entry name" value="TolB, C-terminal domain"/>
    <property type="match status" value="1"/>
</dbReference>
<evidence type="ECO:0000256" key="6">
    <source>
        <dbReference type="PROSITE-ProRule" id="PRU00024"/>
    </source>
</evidence>
<feature type="domain" description="RING-type" evidence="9">
    <location>
        <begin position="20"/>
        <end position="64"/>
    </location>
</feature>
<dbReference type="InterPro" id="IPR001841">
    <property type="entry name" value="Znf_RING"/>
</dbReference>
<dbReference type="RefSeq" id="XP_038052388.1">
    <property type="nucleotide sequence ID" value="XM_038196460.1"/>
</dbReference>
<keyword evidence="4 6" id="KW-0863">Zinc-finger</keyword>
<evidence type="ECO:0000256" key="3">
    <source>
        <dbReference type="ARBA" id="ARBA00022737"/>
    </source>
</evidence>
<keyword evidence="5" id="KW-0862">Zinc</keyword>
<dbReference type="PROSITE" id="PS51125">
    <property type="entry name" value="NHL"/>
    <property type="match status" value="1"/>
</dbReference>
<dbReference type="InterPro" id="IPR000315">
    <property type="entry name" value="Znf_B-box"/>
</dbReference>
<dbReference type="PROSITE" id="PS50089">
    <property type="entry name" value="ZF_RING_2"/>
    <property type="match status" value="1"/>
</dbReference>
<dbReference type="InterPro" id="IPR011042">
    <property type="entry name" value="6-blade_b-propeller_TolB-like"/>
</dbReference>
<feature type="coiled-coil region" evidence="8">
    <location>
        <begin position="260"/>
        <end position="287"/>
    </location>
</feature>
<dbReference type="GeneID" id="119725097"/>
<dbReference type="InterPro" id="IPR027370">
    <property type="entry name" value="Znf-RING_euk"/>
</dbReference>
<dbReference type="SUPFAM" id="SSF101898">
    <property type="entry name" value="NHL repeat"/>
    <property type="match status" value="1"/>
</dbReference>
<evidence type="ECO:0000259" key="10">
    <source>
        <dbReference type="PROSITE" id="PS50119"/>
    </source>
</evidence>
<dbReference type="InterPro" id="IPR017907">
    <property type="entry name" value="Znf_RING_CS"/>
</dbReference>
<evidence type="ECO:0000256" key="2">
    <source>
        <dbReference type="ARBA" id="ARBA00022723"/>
    </source>
</evidence>
<dbReference type="SUPFAM" id="SSF57850">
    <property type="entry name" value="RING/U-box"/>
    <property type="match status" value="1"/>
</dbReference>
<dbReference type="PROSITE" id="PS50119">
    <property type="entry name" value="ZF_BBOX"/>
    <property type="match status" value="2"/>
</dbReference>
<dbReference type="Gene3D" id="3.30.40.10">
    <property type="entry name" value="Zinc/RING finger domain, C3HC4 (zinc finger)"/>
    <property type="match status" value="1"/>
</dbReference>
<proteinExistence type="predicted"/>
<evidence type="ECO:0000259" key="9">
    <source>
        <dbReference type="PROSITE" id="PS50089"/>
    </source>
</evidence>
<evidence type="ECO:0000256" key="8">
    <source>
        <dbReference type="SAM" id="Coils"/>
    </source>
</evidence>
<dbReference type="Pfam" id="PF13445">
    <property type="entry name" value="zf-RING_UBOX"/>
    <property type="match status" value="1"/>
</dbReference>
<dbReference type="InterPro" id="IPR001258">
    <property type="entry name" value="NHL_repeat"/>
</dbReference>
<dbReference type="SUPFAM" id="SSF57845">
    <property type="entry name" value="B-box zinc-binding domain"/>
    <property type="match status" value="1"/>
</dbReference>
<name>A0A913ZKR5_PATMI</name>
<dbReference type="PANTHER" id="PTHR25462:SF296">
    <property type="entry name" value="MEIOTIC P26, ISOFORM F"/>
    <property type="match status" value="1"/>
</dbReference>
<dbReference type="SMART" id="SM00184">
    <property type="entry name" value="RING"/>
    <property type="match status" value="1"/>
</dbReference>
<dbReference type="EnsemblMetazoa" id="XM_038196460.1">
    <property type="protein sequence ID" value="XP_038052388.1"/>
    <property type="gene ID" value="LOC119725097"/>
</dbReference>
<dbReference type="SMART" id="SM00336">
    <property type="entry name" value="BBOX"/>
    <property type="match status" value="2"/>
</dbReference>